<dbReference type="HOGENOM" id="CLU_2980485_0_0_1"/>
<organism evidence="3">
    <name type="scientific">Serpula lacrymans var. lacrymans (strain S7.3)</name>
    <name type="common">Dry rot fungus</name>
    <dbReference type="NCBI Taxonomy" id="936435"/>
    <lineage>
        <taxon>Eukaryota</taxon>
        <taxon>Fungi</taxon>
        <taxon>Dikarya</taxon>
        <taxon>Basidiomycota</taxon>
        <taxon>Agaricomycotina</taxon>
        <taxon>Agaricomycetes</taxon>
        <taxon>Agaricomycetidae</taxon>
        <taxon>Boletales</taxon>
        <taxon>Coniophorineae</taxon>
        <taxon>Serpulaceae</taxon>
        <taxon>Serpula</taxon>
    </lineage>
</organism>
<feature type="region of interest" description="Disordered" evidence="1">
    <location>
        <begin position="1"/>
        <end position="22"/>
    </location>
</feature>
<protein>
    <submittedName>
        <fullName evidence="2">Uncharacterized protein</fullName>
    </submittedName>
</protein>
<evidence type="ECO:0000313" key="2">
    <source>
        <dbReference type="EMBL" id="EGO02358.1"/>
    </source>
</evidence>
<dbReference type="Proteomes" id="UP000008063">
    <property type="component" value="Unassembled WGS sequence"/>
</dbReference>
<dbReference type="AlphaFoldDB" id="F8PR67"/>
<evidence type="ECO:0000313" key="3">
    <source>
        <dbReference type="Proteomes" id="UP000008063"/>
    </source>
</evidence>
<accession>F8PR67</accession>
<gene>
    <name evidence="2" type="ORF">SERLA73DRAFT_178262</name>
</gene>
<sequence length="67" mass="7707">MKRRVYHNTMGSAPVYSDSGPSGHATNQYAFQVRLGSLVGKAPDHESWSLRFKPWPMHVFSYYKQMS</sequence>
<dbReference type="EMBL" id="GL945477">
    <property type="protein sequence ID" value="EGO02358.1"/>
    <property type="molecule type" value="Genomic_DNA"/>
</dbReference>
<reference evidence="3" key="1">
    <citation type="journal article" date="2011" name="Science">
        <title>The plant cell wall-decomposing machinery underlies the functional diversity of forest fungi.</title>
        <authorList>
            <person name="Eastwood D.C."/>
            <person name="Floudas D."/>
            <person name="Binder M."/>
            <person name="Majcherczyk A."/>
            <person name="Schneider P."/>
            <person name="Aerts A."/>
            <person name="Asiegbu F.O."/>
            <person name="Baker S.E."/>
            <person name="Barry K."/>
            <person name="Bendiksby M."/>
            <person name="Blumentritt M."/>
            <person name="Coutinho P.M."/>
            <person name="Cullen D."/>
            <person name="de Vries R.P."/>
            <person name="Gathman A."/>
            <person name="Goodell B."/>
            <person name="Henrissat B."/>
            <person name="Ihrmark K."/>
            <person name="Kauserud H."/>
            <person name="Kohler A."/>
            <person name="LaButti K."/>
            <person name="Lapidus A."/>
            <person name="Lavin J.L."/>
            <person name="Lee Y.-H."/>
            <person name="Lindquist E."/>
            <person name="Lilly W."/>
            <person name="Lucas S."/>
            <person name="Morin E."/>
            <person name="Murat C."/>
            <person name="Oguiza J.A."/>
            <person name="Park J."/>
            <person name="Pisabarro A.G."/>
            <person name="Riley R."/>
            <person name="Rosling A."/>
            <person name="Salamov A."/>
            <person name="Schmidt O."/>
            <person name="Schmutz J."/>
            <person name="Skrede I."/>
            <person name="Stenlid J."/>
            <person name="Wiebenga A."/>
            <person name="Xie X."/>
            <person name="Kuees U."/>
            <person name="Hibbett D.S."/>
            <person name="Hoffmeister D."/>
            <person name="Hoegberg N."/>
            <person name="Martin F."/>
            <person name="Grigoriev I.V."/>
            <person name="Watkinson S.C."/>
        </authorList>
    </citation>
    <scope>NUCLEOTIDE SEQUENCE [LARGE SCALE GENOMIC DNA]</scope>
    <source>
        <strain evidence="3">strain S7.3</strain>
    </source>
</reference>
<feature type="non-terminal residue" evidence="2">
    <location>
        <position position="1"/>
    </location>
</feature>
<name>F8PR67_SERL3</name>
<keyword evidence="3" id="KW-1185">Reference proteome</keyword>
<dbReference type="InParanoid" id="F8PR67"/>
<proteinExistence type="predicted"/>
<evidence type="ECO:0000256" key="1">
    <source>
        <dbReference type="SAM" id="MobiDB-lite"/>
    </source>
</evidence>